<keyword evidence="3" id="KW-1185">Reference proteome</keyword>
<feature type="region of interest" description="Disordered" evidence="1">
    <location>
        <begin position="14"/>
        <end position="36"/>
    </location>
</feature>
<evidence type="ECO:0000313" key="2">
    <source>
        <dbReference type="EMBL" id="KAE8332615.1"/>
    </source>
</evidence>
<organism evidence="2 3">
    <name type="scientific">Aspergillus sergii</name>
    <dbReference type="NCBI Taxonomy" id="1034303"/>
    <lineage>
        <taxon>Eukaryota</taxon>
        <taxon>Fungi</taxon>
        <taxon>Dikarya</taxon>
        <taxon>Ascomycota</taxon>
        <taxon>Pezizomycotina</taxon>
        <taxon>Eurotiomycetes</taxon>
        <taxon>Eurotiomycetidae</taxon>
        <taxon>Eurotiales</taxon>
        <taxon>Aspergillaceae</taxon>
        <taxon>Aspergillus</taxon>
        <taxon>Aspergillus subgen. Circumdati</taxon>
    </lineage>
</organism>
<accession>A0A5N6XH95</accession>
<dbReference type="AlphaFoldDB" id="A0A5N6XH95"/>
<protein>
    <submittedName>
        <fullName evidence="2">Uncharacterized protein</fullName>
    </submittedName>
</protein>
<evidence type="ECO:0000256" key="1">
    <source>
        <dbReference type="SAM" id="MobiDB-lite"/>
    </source>
</evidence>
<gene>
    <name evidence="2" type="ORF">BDV39DRAFT_200238</name>
</gene>
<proteinExistence type="predicted"/>
<sequence length="349" mass="40407">MSFLSSDYWVTRHASPEQSGYDAGSEDDQRSQSQIESERRELTGLYYVSTPDIEVARPPLTRDKENQYLKIRARELYQRHLADSEKIRRLQDLVSQGCEDASKADRLHHEELNKLYNKINSLQMRRKSLDDEQVLDKMRSLNQNLELWIKTNFKDVERLAGLGQPDVQFPRSSPQCRAWIQGCVTEMIYNSIFSPYYFGLPDDPWGQAIEFIKAGVGKTHPEGTCHDWREVTCDAIEQITKGDQEALFTYIIASIEEQFSTFSSTEETQRKRQLRELLQKCSNFKTVLSRQQNRFYFYRSKYGKCFSTTSMTFAGGVDGPATKRFRGGVSVDYELAGVIDDESRKDELL</sequence>
<dbReference type="EMBL" id="ML741765">
    <property type="protein sequence ID" value="KAE8332615.1"/>
    <property type="molecule type" value="Genomic_DNA"/>
</dbReference>
<name>A0A5N6XH95_9EURO</name>
<evidence type="ECO:0000313" key="3">
    <source>
        <dbReference type="Proteomes" id="UP000325945"/>
    </source>
</evidence>
<dbReference type="Proteomes" id="UP000325945">
    <property type="component" value="Unassembled WGS sequence"/>
</dbReference>
<reference evidence="3" key="1">
    <citation type="submission" date="2019-04" db="EMBL/GenBank/DDBJ databases">
        <title>Friends and foes A comparative genomics studyof 23 Aspergillus species from section Flavi.</title>
        <authorList>
            <consortium name="DOE Joint Genome Institute"/>
            <person name="Kjaerbolling I."/>
            <person name="Vesth T."/>
            <person name="Frisvad J.C."/>
            <person name="Nybo J.L."/>
            <person name="Theobald S."/>
            <person name="Kildgaard S."/>
            <person name="Isbrandt T."/>
            <person name="Kuo A."/>
            <person name="Sato A."/>
            <person name="Lyhne E.K."/>
            <person name="Kogle M.E."/>
            <person name="Wiebenga A."/>
            <person name="Kun R.S."/>
            <person name="Lubbers R.J."/>
            <person name="Makela M.R."/>
            <person name="Barry K."/>
            <person name="Chovatia M."/>
            <person name="Clum A."/>
            <person name="Daum C."/>
            <person name="Haridas S."/>
            <person name="He G."/>
            <person name="LaButti K."/>
            <person name="Lipzen A."/>
            <person name="Mondo S."/>
            <person name="Riley R."/>
            <person name="Salamov A."/>
            <person name="Simmons B.A."/>
            <person name="Magnuson J.K."/>
            <person name="Henrissat B."/>
            <person name="Mortensen U.H."/>
            <person name="Larsen T.O."/>
            <person name="Devries R.P."/>
            <person name="Grigoriev I.V."/>
            <person name="Machida M."/>
            <person name="Baker S.E."/>
            <person name="Andersen M.R."/>
        </authorList>
    </citation>
    <scope>NUCLEOTIDE SEQUENCE [LARGE SCALE GENOMIC DNA]</scope>
    <source>
        <strain evidence="3">CBS 130017</strain>
    </source>
</reference>